<dbReference type="GO" id="GO:0000981">
    <property type="term" value="F:DNA-binding transcription factor activity, RNA polymerase II-specific"/>
    <property type="evidence" value="ECO:0007669"/>
    <property type="project" value="TreeGrafter"/>
</dbReference>
<dbReference type="FunCoup" id="K0KJV5">
    <property type="interactions" value="1516"/>
</dbReference>
<keyword evidence="9" id="KW-1185">Reference proteome</keyword>
<keyword evidence="4" id="KW-0804">Transcription</keyword>
<feature type="compositionally biased region" description="Polar residues" evidence="6">
    <location>
        <begin position="803"/>
        <end position="812"/>
    </location>
</feature>
<dbReference type="GO" id="GO:0006351">
    <property type="term" value="P:DNA-templated transcription"/>
    <property type="evidence" value="ECO:0007669"/>
    <property type="project" value="InterPro"/>
</dbReference>
<dbReference type="Pfam" id="PF04082">
    <property type="entry name" value="Fungal_trans"/>
    <property type="match status" value="1"/>
</dbReference>
<feature type="region of interest" description="Disordered" evidence="6">
    <location>
        <begin position="776"/>
        <end position="842"/>
    </location>
</feature>
<name>K0KJV5_WICCF</name>
<sequence length="868" mass="99978">MNSTPDTDNSNSNLKDSIPNNSYSRSSSRSPFQRSIIQQLPPVIPPVPSRIQQSSSQPFITSPSPQLSNPLPQLQLRPLQSHQNQNQNEQHFHPFDRLSVSNLVSPQNVSSVNTPIPDSDDDIIDFYKNNYGEPTMLGQGIFTWVTFLKKDPYARAVVLSSKKDKVVFTNMKNGKKSAFTDKFYNELDINENEGGSKIITNQKAKNKDLLNSLKKILSDRKLVWILIHKFFESELIAVFPLLDKDDFIMEVSEIISHDSPSTYFNFLKRINFATIGTLLLVMRLASLTSYNAGRNSSKPRSTDDLYIKDHPITKDVLTLVHLCFDEVMRFKDAHLITFQFNLLMVHYKFYGPEDCDCIGRSSATSNMGPLLHSAVALGLNRDPKISHPKYKNPELLRRLWYLVVYLDYYQTMLVGNSPMINNNSYDVELPKLDHNASALTYVIHESFHERNKLSNICEPLFTRIMNVNNQPKIREVLMLMKPVEEYIESSLRPEEIIKISSDSVMNRVSKLKIQNVLADSFSVLFMMHYHLFLHYSASGNSERSLYYCLKLLNLCNCLLPAMFHFKDDPNKSDNDSNEQQQKQKDLNSEFGSSILALPKIELTLHKISEFMMALLARVKTFKLFAHDKLNIDDETLQIVDNIGSLLFKTVFFLLECFTDISDTYYHSWCMTKIQSFIIEKVLKNKRGKMNFDKIDPLEKGYSEKIKPLIKEDEGFFLYSKQDLQQILQELEIIDLSSLGQSPTPERLFYHLNSNNIKNDQLWLDQLFDGNFNPDQFQPFSHNHQNHQNHDVHSSNHKYPEDVSISSDNGLEMNNNNNLPNTNKNINRDNNGNNSGNLDDDSNTIPNSIAFDYGMFDLEQMLFRSTNDF</sequence>
<evidence type="ECO:0000256" key="6">
    <source>
        <dbReference type="SAM" id="MobiDB-lite"/>
    </source>
</evidence>
<gene>
    <name evidence="8" type="ORF">BN7_1977</name>
</gene>
<evidence type="ECO:0000256" key="1">
    <source>
        <dbReference type="ARBA" id="ARBA00022833"/>
    </source>
</evidence>
<evidence type="ECO:0000313" key="9">
    <source>
        <dbReference type="Proteomes" id="UP000009328"/>
    </source>
</evidence>
<dbReference type="GO" id="GO:0000978">
    <property type="term" value="F:RNA polymerase II cis-regulatory region sequence-specific DNA binding"/>
    <property type="evidence" value="ECO:0007669"/>
    <property type="project" value="TreeGrafter"/>
</dbReference>
<accession>K0KJV5</accession>
<evidence type="ECO:0000313" key="8">
    <source>
        <dbReference type="EMBL" id="CCH42432.1"/>
    </source>
</evidence>
<feature type="compositionally biased region" description="Low complexity" evidence="6">
    <location>
        <begin position="1"/>
        <end position="41"/>
    </location>
</feature>
<evidence type="ECO:0000256" key="5">
    <source>
        <dbReference type="ARBA" id="ARBA00023242"/>
    </source>
</evidence>
<dbReference type="CDD" id="cd12148">
    <property type="entry name" value="fungal_TF_MHR"/>
    <property type="match status" value="1"/>
</dbReference>
<dbReference type="InParanoid" id="K0KJV5"/>
<feature type="compositionally biased region" description="Basic and acidic residues" evidence="6">
    <location>
        <begin position="787"/>
        <end position="800"/>
    </location>
</feature>
<feature type="domain" description="Xylanolytic transcriptional activator regulatory" evidence="7">
    <location>
        <begin position="275"/>
        <end position="474"/>
    </location>
</feature>
<keyword evidence="3" id="KW-0238">DNA-binding</keyword>
<dbReference type="GO" id="GO:0005634">
    <property type="term" value="C:nucleus"/>
    <property type="evidence" value="ECO:0007669"/>
    <property type="project" value="TreeGrafter"/>
</dbReference>
<dbReference type="PANTHER" id="PTHR31069">
    <property type="entry name" value="OLEATE-ACTIVATED TRANSCRIPTION FACTOR 1-RELATED"/>
    <property type="match status" value="1"/>
</dbReference>
<reference evidence="8 9" key="1">
    <citation type="journal article" date="2012" name="Eukaryot. Cell">
        <title>Draft genome sequence of Wickerhamomyces ciferrii NRRL Y-1031 F-60-10.</title>
        <authorList>
            <person name="Schneider J."/>
            <person name="Andrea H."/>
            <person name="Blom J."/>
            <person name="Jaenicke S."/>
            <person name="Ruckert C."/>
            <person name="Schorsch C."/>
            <person name="Szczepanowski R."/>
            <person name="Farwick M."/>
            <person name="Goesmann A."/>
            <person name="Puhler A."/>
            <person name="Schaffer S."/>
            <person name="Tauch A."/>
            <person name="Kohler T."/>
            <person name="Brinkrolf K."/>
        </authorList>
    </citation>
    <scope>NUCLEOTIDE SEQUENCE [LARGE SCALE GENOMIC DNA]</scope>
    <source>
        <strain evidence="9">ATCC 14091 / BCRC 22168 / CBS 111 / JCM 3599 / NBRC 0793 / NRRL Y-1031 F-60-10</strain>
    </source>
</reference>
<dbReference type="Proteomes" id="UP000009328">
    <property type="component" value="Unassembled WGS sequence"/>
</dbReference>
<organism evidence="8 9">
    <name type="scientific">Wickerhamomyces ciferrii (strain ATCC 14091 / BCRC 22168 / CBS 111 / JCM 3599 / NBRC 0793 / NRRL Y-1031 F-60-10)</name>
    <name type="common">Yeast</name>
    <name type="synonym">Pichia ciferrii</name>
    <dbReference type="NCBI Taxonomy" id="1206466"/>
    <lineage>
        <taxon>Eukaryota</taxon>
        <taxon>Fungi</taxon>
        <taxon>Dikarya</taxon>
        <taxon>Ascomycota</taxon>
        <taxon>Saccharomycotina</taxon>
        <taxon>Saccharomycetes</taxon>
        <taxon>Phaffomycetales</taxon>
        <taxon>Wickerhamomycetaceae</taxon>
        <taxon>Wickerhamomyces</taxon>
    </lineage>
</organism>
<dbReference type="GO" id="GO:0008270">
    <property type="term" value="F:zinc ion binding"/>
    <property type="evidence" value="ECO:0007669"/>
    <property type="project" value="InterPro"/>
</dbReference>
<protein>
    <recommendedName>
        <fullName evidence="7">Xylanolytic transcriptional activator regulatory domain-containing protein</fullName>
    </recommendedName>
</protein>
<comment type="caution">
    <text evidence="8">The sequence shown here is derived from an EMBL/GenBank/DDBJ whole genome shotgun (WGS) entry which is preliminary data.</text>
</comment>
<dbReference type="InterPro" id="IPR050675">
    <property type="entry name" value="OAF3"/>
</dbReference>
<dbReference type="InterPro" id="IPR007219">
    <property type="entry name" value="XnlR_reg_dom"/>
</dbReference>
<evidence type="ECO:0000256" key="4">
    <source>
        <dbReference type="ARBA" id="ARBA00023163"/>
    </source>
</evidence>
<keyword evidence="1" id="KW-0862">Zinc</keyword>
<feature type="compositionally biased region" description="Low complexity" evidence="6">
    <location>
        <begin position="813"/>
        <end position="836"/>
    </location>
</feature>
<proteinExistence type="predicted"/>
<keyword evidence="5" id="KW-0539">Nucleus</keyword>
<dbReference type="HOGENOM" id="CLU_330444_0_0_1"/>
<dbReference type="PANTHER" id="PTHR31069:SF12">
    <property type="entry name" value="TRANSCRIPTION FACTOR DOMAIN-CONTAINING PROTEIN"/>
    <property type="match status" value="1"/>
</dbReference>
<feature type="compositionally biased region" description="Low complexity" evidence="6">
    <location>
        <begin position="62"/>
        <end position="72"/>
    </location>
</feature>
<dbReference type="STRING" id="1206466.K0KJV5"/>
<evidence type="ECO:0000256" key="2">
    <source>
        <dbReference type="ARBA" id="ARBA00023015"/>
    </source>
</evidence>
<keyword evidence="2" id="KW-0805">Transcription regulation</keyword>
<dbReference type="GO" id="GO:0045944">
    <property type="term" value="P:positive regulation of transcription by RNA polymerase II"/>
    <property type="evidence" value="ECO:0007669"/>
    <property type="project" value="TreeGrafter"/>
</dbReference>
<dbReference type="AlphaFoldDB" id="K0KJV5"/>
<evidence type="ECO:0000256" key="3">
    <source>
        <dbReference type="ARBA" id="ARBA00023125"/>
    </source>
</evidence>
<feature type="region of interest" description="Disordered" evidence="6">
    <location>
        <begin position="1"/>
        <end position="72"/>
    </location>
</feature>
<evidence type="ECO:0000259" key="7">
    <source>
        <dbReference type="Pfam" id="PF04082"/>
    </source>
</evidence>
<dbReference type="EMBL" id="CAIF01000044">
    <property type="protein sequence ID" value="CCH42432.1"/>
    <property type="molecule type" value="Genomic_DNA"/>
</dbReference>